<keyword evidence="4" id="KW-1185">Reference proteome</keyword>
<keyword evidence="2" id="KW-1133">Transmembrane helix</keyword>
<sequence length="160" mass="17425">MLLWSGREAAAWRGAGSLEEEEEEEEEEEDALPVLNWRQQGGEAASSGTVVKTHTASSTAATAAAHPDLSVDGRHSKQLCAARGTGRVDPVPPPPPPDMMPRAGGAAAALALLLLLPLLCCCHLCHSLREFSWEKRLVEITHGGTRPPRRDRWRESEMSW</sequence>
<evidence type="ECO:0000256" key="2">
    <source>
        <dbReference type="SAM" id="Phobius"/>
    </source>
</evidence>
<keyword evidence="2" id="KW-0472">Membrane</keyword>
<evidence type="ECO:0000313" key="3">
    <source>
        <dbReference type="EMBL" id="TNN30233.1"/>
    </source>
</evidence>
<gene>
    <name evidence="3" type="ORF">EYF80_059615</name>
</gene>
<name>A0A4Z2EN50_9TELE</name>
<dbReference type="EMBL" id="SRLO01004723">
    <property type="protein sequence ID" value="TNN30233.1"/>
    <property type="molecule type" value="Genomic_DNA"/>
</dbReference>
<dbReference type="AlphaFoldDB" id="A0A4Z2EN50"/>
<dbReference type="Proteomes" id="UP000314294">
    <property type="component" value="Unassembled WGS sequence"/>
</dbReference>
<keyword evidence="2" id="KW-0812">Transmembrane</keyword>
<feature type="compositionally biased region" description="Low complexity" evidence="1">
    <location>
        <begin position="53"/>
        <end position="66"/>
    </location>
</feature>
<proteinExistence type="predicted"/>
<comment type="caution">
    <text evidence="3">The sequence shown here is derived from an EMBL/GenBank/DDBJ whole genome shotgun (WGS) entry which is preliminary data.</text>
</comment>
<feature type="transmembrane region" description="Helical" evidence="2">
    <location>
        <begin position="103"/>
        <end position="126"/>
    </location>
</feature>
<evidence type="ECO:0000313" key="4">
    <source>
        <dbReference type="Proteomes" id="UP000314294"/>
    </source>
</evidence>
<feature type="region of interest" description="Disordered" evidence="1">
    <location>
        <begin position="1"/>
        <end position="73"/>
    </location>
</feature>
<protein>
    <submittedName>
        <fullName evidence="3">Uncharacterized protein</fullName>
    </submittedName>
</protein>
<reference evidence="3 4" key="1">
    <citation type="submission" date="2019-03" db="EMBL/GenBank/DDBJ databases">
        <title>First draft genome of Liparis tanakae, snailfish: a comprehensive survey of snailfish specific genes.</title>
        <authorList>
            <person name="Kim W."/>
            <person name="Song I."/>
            <person name="Jeong J.-H."/>
            <person name="Kim D."/>
            <person name="Kim S."/>
            <person name="Ryu S."/>
            <person name="Song J.Y."/>
            <person name="Lee S.K."/>
        </authorList>
    </citation>
    <scope>NUCLEOTIDE SEQUENCE [LARGE SCALE GENOMIC DNA]</scope>
    <source>
        <tissue evidence="3">Muscle</tissue>
    </source>
</reference>
<organism evidence="3 4">
    <name type="scientific">Liparis tanakae</name>
    <name type="common">Tanaka's snailfish</name>
    <dbReference type="NCBI Taxonomy" id="230148"/>
    <lineage>
        <taxon>Eukaryota</taxon>
        <taxon>Metazoa</taxon>
        <taxon>Chordata</taxon>
        <taxon>Craniata</taxon>
        <taxon>Vertebrata</taxon>
        <taxon>Euteleostomi</taxon>
        <taxon>Actinopterygii</taxon>
        <taxon>Neopterygii</taxon>
        <taxon>Teleostei</taxon>
        <taxon>Neoteleostei</taxon>
        <taxon>Acanthomorphata</taxon>
        <taxon>Eupercaria</taxon>
        <taxon>Perciformes</taxon>
        <taxon>Cottioidei</taxon>
        <taxon>Cottales</taxon>
        <taxon>Liparidae</taxon>
        <taxon>Liparis</taxon>
    </lineage>
</organism>
<feature type="compositionally biased region" description="Acidic residues" evidence="1">
    <location>
        <begin position="18"/>
        <end position="31"/>
    </location>
</feature>
<accession>A0A4Z2EN50</accession>
<evidence type="ECO:0000256" key="1">
    <source>
        <dbReference type="SAM" id="MobiDB-lite"/>
    </source>
</evidence>